<dbReference type="AlphaFoldDB" id="A0A4C1VZ44"/>
<feature type="non-terminal residue" evidence="1">
    <location>
        <position position="123"/>
    </location>
</feature>
<sequence length="123" mass="13916">MILLRLLSTDGVRRPHGGFLISIAFVTAAGVVRSGAMLNQFESCYDSVKTQCRSTGCSGDSRNVQTAKKTHSYDSFEKLVNQWQSYEWLRNFSWVKETQQSFPTFKDYGQNVSAASIQDFVQE</sequence>
<protein>
    <submittedName>
        <fullName evidence="1">Uncharacterized protein</fullName>
    </submittedName>
</protein>
<dbReference type="Proteomes" id="UP000299102">
    <property type="component" value="Unassembled WGS sequence"/>
</dbReference>
<dbReference type="OrthoDB" id="6049566at2759"/>
<reference evidence="1 2" key="1">
    <citation type="journal article" date="2019" name="Commun. Biol.">
        <title>The bagworm genome reveals a unique fibroin gene that provides high tensile strength.</title>
        <authorList>
            <person name="Kono N."/>
            <person name="Nakamura H."/>
            <person name="Ohtoshi R."/>
            <person name="Tomita M."/>
            <person name="Numata K."/>
            <person name="Arakawa K."/>
        </authorList>
    </citation>
    <scope>NUCLEOTIDE SEQUENCE [LARGE SCALE GENOMIC DNA]</scope>
</reference>
<dbReference type="EMBL" id="BGZK01000430">
    <property type="protein sequence ID" value="GBP43107.1"/>
    <property type="molecule type" value="Genomic_DNA"/>
</dbReference>
<name>A0A4C1VZ44_EUMVA</name>
<organism evidence="1 2">
    <name type="scientific">Eumeta variegata</name>
    <name type="common">Bagworm moth</name>
    <name type="synonym">Eumeta japonica</name>
    <dbReference type="NCBI Taxonomy" id="151549"/>
    <lineage>
        <taxon>Eukaryota</taxon>
        <taxon>Metazoa</taxon>
        <taxon>Ecdysozoa</taxon>
        <taxon>Arthropoda</taxon>
        <taxon>Hexapoda</taxon>
        <taxon>Insecta</taxon>
        <taxon>Pterygota</taxon>
        <taxon>Neoptera</taxon>
        <taxon>Endopterygota</taxon>
        <taxon>Lepidoptera</taxon>
        <taxon>Glossata</taxon>
        <taxon>Ditrysia</taxon>
        <taxon>Tineoidea</taxon>
        <taxon>Psychidae</taxon>
        <taxon>Oiketicinae</taxon>
        <taxon>Eumeta</taxon>
    </lineage>
</organism>
<comment type="caution">
    <text evidence="1">The sequence shown here is derived from an EMBL/GenBank/DDBJ whole genome shotgun (WGS) entry which is preliminary data.</text>
</comment>
<proteinExistence type="predicted"/>
<keyword evidence="2" id="KW-1185">Reference proteome</keyword>
<accession>A0A4C1VZ44</accession>
<evidence type="ECO:0000313" key="2">
    <source>
        <dbReference type="Proteomes" id="UP000299102"/>
    </source>
</evidence>
<gene>
    <name evidence="1" type="ORF">EVAR_40547_1</name>
</gene>
<evidence type="ECO:0000313" key="1">
    <source>
        <dbReference type="EMBL" id="GBP43107.1"/>
    </source>
</evidence>